<comment type="caution">
    <text evidence="4">The sequence shown here is derived from an EMBL/GenBank/DDBJ whole genome shotgun (WGS) entry which is preliminary data.</text>
</comment>
<gene>
    <name evidence="4" type="ORF">OD816_001465</name>
</gene>
<proteinExistence type="predicted"/>
<sequence length="436" mass="49426">MKKIIHIIGLIFNGLGMVILFGTVLGISKGEMSFWPNFFICCIFAAMFMTVGSLLMAKGGSERKEKVSSISTINNSAYLKMQGGLDMFCPKCGTKVKDTYKYCYKCGNKLEVKSYLEFQPLKENRGAEVESKSPDVNFEEKAETKKKKEEEGKDLHVEDVSVRINCHIQGMDRYFRPNGSYETIDFGNLTLNEAINIIKRLPTEKDFPPHLLRELKEGYDVCPPTTIFSYGDYVVNIHSEGRGNNLEVVVDGLSELAGYTFRREDPYTLNSQEVKREEAEKIITEFYKKIDEFKKIGFILDPFGFSVLMTIRHGISNAGVIAGLTENSVQRVRELVENFANSGLLTIHKKGFLRRKKYYEITQRGEAILWNDKEKFGKVIKDKKKEVLGMLTIPLWVMYILNDLPGGISHSSIVELIGPPPSNMIELVTNPQVDLT</sequence>
<dbReference type="AlphaFoldDB" id="A0AAE3P512"/>
<evidence type="ECO:0000313" key="4">
    <source>
        <dbReference type="EMBL" id="MDF2954220.1"/>
    </source>
</evidence>
<feature type="transmembrane region" description="Helical" evidence="2">
    <location>
        <begin position="7"/>
        <end position="28"/>
    </location>
</feature>
<keyword evidence="2" id="KW-1133">Transmembrane helix</keyword>
<evidence type="ECO:0000259" key="3">
    <source>
        <dbReference type="Pfam" id="PF13240"/>
    </source>
</evidence>
<dbReference type="EMBL" id="JAPHEG010000007">
    <property type="protein sequence ID" value="MDF2954220.1"/>
    <property type="molecule type" value="Genomic_DNA"/>
</dbReference>
<dbReference type="Pfam" id="PF13240">
    <property type="entry name" value="Zn_Ribbon_1"/>
    <property type="match status" value="1"/>
</dbReference>
<evidence type="ECO:0000256" key="2">
    <source>
        <dbReference type="SAM" id="Phobius"/>
    </source>
</evidence>
<name>A0AAE3P512_9BACT</name>
<protein>
    <submittedName>
        <fullName evidence="4">DNA-binding transcriptional regulator</fullName>
    </submittedName>
</protein>
<keyword evidence="2" id="KW-0812">Transmembrane</keyword>
<feature type="domain" description="Zinc-ribbon" evidence="3">
    <location>
        <begin position="88"/>
        <end position="110"/>
    </location>
</feature>
<accession>A0AAE3P512</accession>
<dbReference type="InterPro" id="IPR026870">
    <property type="entry name" value="Zinc_ribbon_dom"/>
</dbReference>
<dbReference type="Proteomes" id="UP001144110">
    <property type="component" value="Unassembled WGS sequence"/>
</dbReference>
<feature type="non-terminal residue" evidence="4">
    <location>
        <position position="436"/>
    </location>
</feature>
<evidence type="ECO:0000313" key="5">
    <source>
        <dbReference type="Proteomes" id="UP001144110"/>
    </source>
</evidence>
<dbReference type="GO" id="GO:0003677">
    <property type="term" value="F:DNA binding"/>
    <property type="evidence" value="ECO:0007669"/>
    <property type="project" value="UniProtKB-KW"/>
</dbReference>
<feature type="transmembrane region" description="Helical" evidence="2">
    <location>
        <begin position="34"/>
        <end position="57"/>
    </location>
</feature>
<organism evidence="4 5">
    <name type="scientific">Candidatus Thermodesulfobacterium syntrophicum</name>
    <dbReference type="NCBI Taxonomy" id="3060442"/>
    <lineage>
        <taxon>Bacteria</taxon>
        <taxon>Pseudomonadati</taxon>
        <taxon>Thermodesulfobacteriota</taxon>
        <taxon>Thermodesulfobacteria</taxon>
        <taxon>Thermodesulfobacteriales</taxon>
        <taxon>Thermodesulfobacteriaceae</taxon>
        <taxon>Thermodesulfobacterium</taxon>
    </lineage>
</organism>
<reference evidence="4" key="1">
    <citation type="submission" date="2022-11" db="EMBL/GenBank/DDBJ databases">
        <title>Candidatus Alkanophaga archaea from heated hydrothermal vent sediment oxidize petroleum alkanes.</title>
        <authorList>
            <person name="Zehnle H."/>
            <person name="Laso-Perez R."/>
            <person name="Lipp J."/>
            <person name="Teske A."/>
            <person name="Wegener G."/>
        </authorList>
    </citation>
    <scope>NUCLEOTIDE SEQUENCE</scope>
    <source>
        <strain evidence="4">MCA70</strain>
    </source>
</reference>
<keyword evidence="4" id="KW-0238">DNA-binding</keyword>
<keyword evidence="2" id="KW-0472">Membrane</keyword>
<feature type="region of interest" description="Disordered" evidence="1">
    <location>
        <begin position="127"/>
        <end position="153"/>
    </location>
</feature>
<evidence type="ECO:0000256" key="1">
    <source>
        <dbReference type="SAM" id="MobiDB-lite"/>
    </source>
</evidence>